<sequence length="160" mass="18414">MKIVKIADRIKKLKGVLSDNDVAELLGMSRTAFAERKRRDSIPYEELVRFAEQESISLDWLLTGKGEPFIKKKEEVMEAEPSMVCEEQSYCNERKTIRLPDDPKLALMMRQMISIYKEGSTMQKALVRGIVEEVYDELREKKQGVDSRQDEGVEPKSNIG</sequence>
<dbReference type="InterPro" id="IPR010982">
    <property type="entry name" value="Lambda_DNA-bd_dom_sf"/>
</dbReference>
<dbReference type="EMBL" id="BLAB01000001">
    <property type="protein sequence ID" value="GER92657.1"/>
    <property type="molecule type" value="Genomic_DNA"/>
</dbReference>
<evidence type="ECO:0000256" key="1">
    <source>
        <dbReference type="SAM" id="MobiDB-lite"/>
    </source>
</evidence>
<name>A0A5J4L1M3_9ZZZZ</name>
<accession>A0A5J4L1M3</accession>
<dbReference type="Gene3D" id="1.10.260.40">
    <property type="entry name" value="lambda repressor-like DNA-binding domains"/>
    <property type="match status" value="1"/>
</dbReference>
<feature type="domain" description="Bacteriophage CI repressor N-terminal" evidence="2">
    <location>
        <begin position="8"/>
        <end position="69"/>
    </location>
</feature>
<dbReference type="GO" id="GO:0045892">
    <property type="term" value="P:negative regulation of DNA-templated transcription"/>
    <property type="evidence" value="ECO:0007669"/>
    <property type="project" value="InterPro"/>
</dbReference>
<protein>
    <recommendedName>
        <fullName evidence="2">Bacteriophage CI repressor N-terminal domain-containing protein</fullName>
    </recommendedName>
</protein>
<dbReference type="Pfam" id="PF07022">
    <property type="entry name" value="Phage_CI_repr"/>
    <property type="match status" value="1"/>
</dbReference>
<evidence type="ECO:0000259" key="2">
    <source>
        <dbReference type="Pfam" id="PF07022"/>
    </source>
</evidence>
<feature type="region of interest" description="Disordered" evidence="1">
    <location>
        <begin position="141"/>
        <end position="160"/>
    </location>
</feature>
<comment type="caution">
    <text evidence="3">The sequence shown here is derived from an EMBL/GenBank/DDBJ whole genome shotgun (WGS) entry which is preliminary data.</text>
</comment>
<proteinExistence type="predicted"/>
<dbReference type="InterPro" id="IPR010744">
    <property type="entry name" value="Phage_CI_N"/>
</dbReference>
<gene>
    <name evidence="3" type="ORF">A45J_0375</name>
</gene>
<dbReference type="GO" id="GO:0003677">
    <property type="term" value="F:DNA binding"/>
    <property type="evidence" value="ECO:0007669"/>
    <property type="project" value="InterPro"/>
</dbReference>
<reference evidence="3" key="1">
    <citation type="submission" date="2019-10" db="EMBL/GenBank/DDBJ databases">
        <title>Metagenomic sequencing of thiosulfate-disproportionating enrichment culture.</title>
        <authorList>
            <person name="Umezawa K."/>
            <person name="Kojima H."/>
            <person name="Fukui M."/>
        </authorList>
    </citation>
    <scope>NUCLEOTIDE SEQUENCE</scope>
    <source>
        <strain evidence="3">45J</strain>
    </source>
</reference>
<organism evidence="3">
    <name type="scientific">hot springs metagenome</name>
    <dbReference type="NCBI Taxonomy" id="433727"/>
    <lineage>
        <taxon>unclassified sequences</taxon>
        <taxon>metagenomes</taxon>
        <taxon>ecological metagenomes</taxon>
    </lineage>
</organism>
<dbReference type="AlphaFoldDB" id="A0A5J4L1M3"/>
<evidence type="ECO:0000313" key="3">
    <source>
        <dbReference type="EMBL" id="GER92657.1"/>
    </source>
</evidence>
<feature type="compositionally biased region" description="Basic and acidic residues" evidence="1">
    <location>
        <begin position="141"/>
        <end position="154"/>
    </location>
</feature>